<keyword evidence="1" id="KW-0732">Signal</keyword>
<organism evidence="5 6">
    <name type="scientific">Streptococcus equinus</name>
    <name type="common">Streptococcus bovis</name>
    <dbReference type="NCBI Taxonomy" id="1335"/>
    <lineage>
        <taxon>Bacteria</taxon>
        <taxon>Bacillati</taxon>
        <taxon>Bacillota</taxon>
        <taxon>Bacilli</taxon>
        <taxon>Lactobacillales</taxon>
        <taxon>Streptococcaceae</taxon>
        <taxon>Streptococcus</taxon>
    </lineage>
</organism>
<evidence type="ECO:0000313" key="5">
    <source>
        <dbReference type="EMBL" id="SDP27206.1"/>
    </source>
</evidence>
<feature type="compositionally biased region" description="Polar residues" evidence="2">
    <location>
        <begin position="172"/>
        <end position="184"/>
    </location>
</feature>
<dbReference type="RefSeq" id="WP_142349377.1">
    <property type="nucleotide sequence ID" value="NZ_FNJK01000014.1"/>
</dbReference>
<gene>
    <name evidence="5" type="ORF">SAMN05216347_1141</name>
</gene>
<evidence type="ECO:0000259" key="4">
    <source>
        <dbReference type="Pfam" id="PF04650"/>
    </source>
</evidence>
<dbReference type="Proteomes" id="UP000183816">
    <property type="component" value="Unassembled WGS sequence"/>
</dbReference>
<dbReference type="Gene3D" id="3.10.20.320">
    <property type="entry name" value="Putative peptidoglycan bound protein (lpxtg motif)"/>
    <property type="match status" value="1"/>
</dbReference>
<evidence type="ECO:0000313" key="6">
    <source>
        <dbReference type="Proteomes" id="UP000183816"/>
    </source>
</evidence>
<protein>
    <submittedName>
        <fullName evidence="5">Signal peptide-containing protein, YSIRK family</fullName>
    </submittedName>
</protein>
<evidence type="ECO:0000256" key="2">
    <source>
        <dbReference type="SAM" id="MobiDB-lite"/>
    </source>
</evidence>
<keyword evidence="3" id="KW-0472">Membrane</keyword>
<feature type="compositionally biased region" description="Low complexity" evidence="2">
    <location>
        <begin position="75"/>
        <end position="91"/>
    </location>
</feature>
<feature type="compositionally biased region" description="Polar residues" evidence="2">
    <location>
        <begin position="105"/>
        <end position="132"/>
    </location>
</feature>
<dbReference type="OrthoDB" id="2203474at2"/>
<dbReference type="Pfam" id="PF04650">
    <property type="entry name" value="YSIRK_signal"/>
    <property type="match status" value="1"/>
</dbReference>
<keyword evidence="3" id="KW-0812">Transmembrane</keyword>
<name>A0A1H0RDU2_STREI</name>
<evidence type="ECO:0000256" key="3">
    <source>
        <dbReference type="SAM" id="Phobius"/>
    </source>
</evidence>
<feature type="non-terminal residue" evidence="5">
    <location>
        <position position="958"/>
    </location>
</feature>
<feature type="transmembrane region" description="Helical" evidence="3">
    <location>
        <begin position="27"/>
        <end position="50"/>
    </location>
</feature>
<accession>A0A1H0RDU2</accession>
<feature type="region of interest" description="Disordered" evidence="2">
    <location>
        <begin position="67"/>
        <end position="156"/>
    </location>
</feature>
<evidence type="ECO:0000256" key="1">
    <source>
        <dbReference type="ARBA" id="ARBA00022729"/>
    </source>
</evidence>
<dbReference type="InterPro" id="IPR005877">
    <property type="entry name" value="YSIRK_signal_dom"/>
</dbReference>
<keyword evidence="3" id="KW-1133">Transmembrane helix</keyword>
<reference evidence="5 6" key="1">
    <citation type="submission" date="2016-10" db="EMBL/GenBank/DDBJ databases">
        <authorList>
            <person name="de Groot N.N."/>
        </authorList>
    </citation>
    <scope>NUCLEOTIDE SEQUENCE [LARGE SCALE GENOMIC DNA]</scope>
    <source>
        <strain evidence="5 6">Sb04</strain>
    </source>
</reference>
<dbReference type="AlphaFoldDB" id="A0A1H0RDU2"/>
<proteinExistence type="predicted"/>
<sequence length="958" mass="104640">MKKKFIIKKSLEEGHCEKKYRYSIRKLNVGVASVAIAAFMILGGGVRAVADSVTDATSSDQVAIIESEPSEAVQSELSDSSSNADSNEDAAYGNSLSSEAEKSISESNQAVTTRTNETTDFSQLTEDVSQVTPEEVTIDATEVPEDETSKSDAIVEDSKVSEIAGTETLVKTSTLRTNGESGSDTESKAKTDFNAPQAEDGKDTVSSEDVPVDKEWTINENPNNKDEAEALAKIKQQIVGPSVTLEYVSDADKAKFDTSKIEIDTNQNRLTYGVLWLGQPEDGEDDQATGDYNERNNTGYYIVLSRDTESYTLYFTLKNINNLGWQEQKVYSIGSAGSITFDTLTEAVNSDRDNANYSIDISEGSVTVRNIKSNSKNYNVYLLNLLSQTTVGTAVSSGNFNIPKLTEQTNNYYVVDYSTYQAWLEANKNNMSESDYISYKSLSTDKFADGIVTNERLLALLKQIGYSGNVFEASGKLDYDKYELIESPYDNQNKINTYLVDDYTVGDRSQNNSGSNQIKRIKEVISEDGSVAIEVWILDITQPNAKDDFDQGRSADKSLVLESDLKEHSFKLLYRTEAIAPGEFNNEFFSLDFKSDDFNKLMATIEKNNANGVSDDTLEELRNIVESSGGTQTGNRVVGNVGNQTTYSDRWAYTRPASTGKTYGALAVPLLVSANESYTSSTGEVVTVPSRIGGMNVQLANDNAYNYQHVNWYYVEKGSVAVHYEDTDGNVIADSVSAVDHGESNSIYDTSTASLKPSKITTPDGTVYYLVTQNNGVKQILTADSVVDNMLETYTFAETGNVEAMTNKNITYVYQKAGDVVIRYHSVDNQGNVLGLISGDTSGITKASVSIEEVDSNDLEPGTSYSTIDLRPETITTSDGTVYRLVTSDTNPHAYTDGVLSDTDDKNIFISGGETGSITSGKTAVINYYYEAVKGDVVVHYKAVDSEGNDISISADVV</sequence>
<feature type="domain" description="YSIRK Gram-positive signal peptide" evidence="4">
    <location>
        <begin position="17"/>
        <end position="41"/>
    </location>
</feature>
<dbReference type="NCBIfam" id="TIGR01168">
    <property type="entry name" value="YSIRK_signal"/>
    <property type="match status" value="1"/>
</dbReference>
<feature type="region of interest" description="Disordered" evidence="2">
    <location>
        <begin position="172"/>
        <end position="211"/>
    </location>
</feature>
<feature type="compositionally biased region" description="Basic and acidic residues" evidence="2">
    <location>
        <begin position="199"/>
        <end position="211"/>
    </location>
</feature>
<dbReference type="EMBL" id="FNJK01000014">
    <property type="protein sequence ID" value="SDP27206.1"/>
    <property type="molecule type" value="Genomic_DNA"/>
</dbReference>